<dbReference type="Proteomes" id="UP001470230">
    <property type="component" value="Unassembled WGS sequence"/>
</dbReference>
<protein>
    <recommendedName>
        <fullName evidence="4">Homeobox domain-containing protein</fullName>
    </recommendedName>
</protein>
<organism evidence="1 3">
    <name type="scientific">Tritrichomonas musculus</name>
    <dbReference type="NCBI Taxonomy" id="1915356"/>
    <lineage>
        <taxon>Eukaryota</taxon>
        <taxon>Metamonada</taxon>
        <taxon>Parabasalia</taxon>
        <taxon>Tritrichomonadida</taxon>
        <taxon>Tritrichomonadidae</taxon>
        <taxon>Tritrichomonas</taxon>
    </lineage>
</organism>
<keyword evidence="3" id="KW-1185">Reference proteome</keyword>
<name>A0ABR2GP95_9EUKA</name>
<sequence length="332" mass="38883">MDQNDGRRYYPDDLEIKILQNNINEYFSYPDRSEKRNKLAREVSRSLKLISPHWSVRAVRLWFNNHRKNNLLAVNRIQPTSFSQHQGLYMHLMSIPQFIAMLNKQINSTNNLQFNHTNDLQFNHTNSLQINSANSLQINSASNSQFETDQQQINHTNNLQINSANNSQFETDQQQINHTNNLQINSASNSQFETDQQQINHTNNLQINSANNSQFETDQQQIFQHQIQPSFPNCVILNDSSFTRTKLLYDLCKTVPSIDSIVKKVESIHISSHFIILLPNNNQLLYIQRRFSDYFVLDLEDKDMQLVLDSFSIGLIVSGKKKIDYFYKFFIF</sequence>
<accession>A0ABR2GP95</accession>
<dbReference type="EMBL" id="JAPFFF010000024">
    <property type="protein sequence ID" value="KAK8850015.1"/>
    <property type="molecule type" value="Genomic_DNA"/>
</dbReference>
<dbReference type="EMBL" id="JAPFFF010000110">
    <property type="protein sequence ID" value="KAK8835428.1"/>
    <property type="molecule type" value="Genomic_DNA"/>
</dbReference>
<evidence type="ECO:0000313" key="1">
    <source>
        <dbReference type="EMBL" id="KAK8835428.1"/>
    </source>
</evidence>
<reference evidence="1 3" key="1">
    <citation type="submission" date="2024-04" db="EMBL/GenBank/DDBJ databases">
        <title>Tritrichomonas musculus Genome.</title>
        <authorList>
            <person name="Alves-Ferreira E."/>
            <person name="Grigg M."/>
            <person name="Lorenzi H."/>
            <person name="Galac M."/>
        </authorList>
    </citation>
    <scope>NUCLEOTIDE SEQUENCE [LARGE SCALE GENOMIC DNA]</scope>
    <source>
        <strain evidence="1 3">EAF2021</strain>
    </source>
</reference>
<evidence type="ECO:0000313" key="2">
    <source>
        <dbReference type="EMBL" id="KAK8850015.1"/>
    </source>
</evidence>
<proteinExistence type="predicted"/>
<gene>
    <name evidence="1" type="ORF">M9Y10_005493</name>
    <name evidence="2" type="ORF">M9Y10_018124</name>
</gene>
<evidence type="ECO:0000313" key="3">
    <source>
        <dbReference type="Proteomes" id="UP001470230"/>
    </source>
</evidence>
<evidence type="ECO:0008006" key="4">
    <source>
        <dbReference type="Google" id="ProtNLM"/>
    </source>
</evidence>
<comment type="caution">
    <text evidence="1">The sequence shown here is derived from an EMBL/GenBank/DDBJ whole genome shotgun (WGS) entry which is preliminary data.</text>
</comment>